<evidence type="ECO:0000313" key="3">
    <source>
        <dbReference type="Proteomes" id="UP001165079"/>
    </source>
</evidence>
<comment type="caution">
    <text evidence="2">The sequence shown here is derived from an EMBL/GenBank/DDBJ whole genome shotgun (WGS) entry which is preliminary data.</text>
</comment>
<sequence length="170" mass="17784">MPASSTDRARQVRPVTAGSAAPVLDMGSTICAGGLRLGGYRDIRRAGDEDGGMNVVAVILALVAAAVHVLIFVLEAVLFPRDAKVRARFRVAPADAEGVRPWAFNQGFYNLFLAVGVVIGVVTGERVLVAFCCGSMVAAALVLVVTDRRMLQGAVVQGLVPLAALALLWV</sequence>
<reference evidence="2" key="1">
    <citation type="submission" date="2023-03" db="EMBL/GenBank/DDBJ databases">
        <title>Actinorhabdospora filicis NBRC 111898.</title>
        <authorList>
            <person name="Ichikawa N."/>
            <person name="Sato H."/>
            <person name="Tonouchi N."/>
        </authorList>
    </citation>
    <scope>NUCLEOTIDE SEQUENCE</scope>
    <source>
        <strain evidence="2">NBRC 111898</strain>
    </source>
</reference>
<keyword evidence="1" id="KW-0472">Membrane</keyword>
<feature type="transmembrane region" description="Helical" evidence="1">
    <location>
        <begin position="55"/>
        <end position="80"/>
    </location>
</feature>
<dbReference type="Pfam" id="PF06993">
    <property type="entry name" value="DUF1304"/>
    <property type="match status" value="1"/>
</dbReference>
<dbReference type="InterPro" id="IPR009732">
    <property type="entry name" value="DUF1304"/>
</dbReference>
<dbReference type="PANTHER" id="PTHR38446">
    <property type="entry name" value="BLL0914 PROTEIN"/>
    <property type="match status" value="1"/>
</dbReference>
<dbReference type="AlphaFoldDB" id="A0A9W6W743"/>
<dbReference type="Proteomes" id="UP001165079">
    <property type="component" value="Unassembled WGS sequence"/>
</dbReference>
<gene>
    <name evidence="2" type="ORF">Afil01_09810</name>
</gene>
<evidence type="ECO:0000313" key="2">
    <source>
        <dbReference type="EMBL" id="GLZ76174.1"/>
    </source>
</evidence>
<accession>A0A9W6W743</accession>
<keyword evidence="1" id="KW-1133">Transmembrane helix</keyword>
<proteinExistence type="predicted"/>
<feature type="transmembrane region" description="Helical" evidence="1">
    <location>
        <begin position="128"/>
        <end position="146"/>
    </location>
</feature>
<protein>
    <recommendedName>
        <fullName evidence="4">DUF1304 domain-containing protein</fullName>
    </recommendedName>
</protein>
<keyword evidence="1" id="KW-0812">Transmembrane</keyword>
<evidence type="ECO:0000256" key="1">
    <source>
        <dbReference type="SAM" id="Phobius"/>
    </source>
</evidence>
<evidence type="ECO:0008006" key="4">
    <source>
        <dbReference type="Google" id="ProtNLM"/>
    </source>
</evidence>
<name>A0A9W6W743_9ACTN</name>
<keyword evidence="3" id="KW-1185">Reference proteome</keyword>
<dbReference type="PANTHER" id="PTHR38446:SF1">
    <property type="entry name" value="BLL0914 PROTEIN"/>
    <property type="match status" value="1"/>
</dbReference>
<organism evidence="2 3">
    <name type="scientific">Actinorhabdospora filicis</name>
    <dbReference type="NCBI Taxonomy" id="1785913"/>
    <lineage>
        <taxon>Bacteria</taxon>
        <taxon>Bacillati</taxon>
        <taxon>Actinomycetota</taxon>
        <taxon>Actinomycetes</taxon>
        <taxon>Micromonosporales</taxon>
        <taxon>Micromonosporaceae</taxon>
        <taxon>Actinorhabdospora</taxon>
    </lineage>
</organism>
<feature type="transmembrane region" description="Helical" evidence="1">
    <location>
        <begin position="101"/>
        <end position="122"/>
    </location>
</feature>
<dbReference type="EMBL" id="BSTX01000001">
    <property type="protein sequence ID" value="GLZ76174.1"/>
    <property type="molecule type" value="Genomic_DNA"/>
</dbReference>